<accession>A0A0A9DQW6</accession>
<name>A0A0A9DQW6_ARUDO</name>
<dbReference type="EMBL" id="GBRH01207714">
    <property type="protein sequence ID" value="JAD90181.1"/>
    <property type="molecule type" value="Transcribed_RNA"/>
</dbReference>
<proteinExistence type="predicted"/>
<reference evidence="1" key="2">
    <citation type="journal article" date="2015" name="Data Brief">
        <title>Shoot transcriptome of the giant reed, Arundo donax.</title>
        <authorList>
            <person name="Barrero R.A."/>
            <person name="Guerrero F.D."/>
            <person name="Moolhuijzen P."/>
            <person name="Goolsby J.A."/>
            <person name="Tidwell J."/>
            <person name="Bellgard S.E."/>
            <person name="Bellgard M.I."/>
        </authorList>
    </citation>
    <scope>NUCLEOTIDE SEQUENCE</scope>
    <source>
        <tissue evidence="1">Shoot tissue taken approximately 20 cm above the soil surface</tissue>
    </source>
</reference>
<evidence type="ECO:0008006" key="2">
    <source>
        <dbReference type="Google" id="ProtNLM"/>
    </source>
</evidence>
<dbReference type="AlphaFoldDB" id="A0A0A9DQW6"/>
<protein>
    <recommendedName>
        <fullName evidence="2">Lipoprotein</fullName>
    </recommendedName>
</protein>
<evidence type="ECO:0000313" key="1">
    <source>
        <dbReference type="EMBL" id="JAD90181.1"/>
    </source>
</evidence>
<reference evidence="1" key="1">
    <citation type="submission" date="2014-09" db="EMBL/GenBank/DDBJ databases">
        <authorList>
            <person name="Magalhaes I.L.F."/>
            <person name="Oliveira U."/>
            <person name="Santos F.R."/>
            <person name="Vidigal T.H.D.A."/>
            <person name="Brescovit A.D."/>
            <person name="Santos A.J."/>
        </authorList>
    </citation>
    <scope>NUCLEOTIDE SEQUENCE</scope>
    <source>
        <tissue evidence="1">Shoot tissue taken approximately 20 cm above the soil surface</tissue>
    </source>
</reference>
<dbReference type="PROSITE" id="PS51257">
    <property type="entry name" value="PROKAR_LIPOPROTEIN"/>
    <property type="match status" value="1"/>
</dbReference>
<sequence>MSRLHQSIIGCSSGLIGCHLVHARCRRGERGKCRPAACAYGAQTRSDTTP</sequence>
<organism evidence="1">
    <name type="scientific">Arundo donax</name>
    <name type="common">Giant reed</name>
    <name type="synonym">Donax arundinaceus</name>
    <dbReference type="NCBI Taxonomy" id="35708"/>
    <lineage>
        <taxon>Eukaryota</taxon>
        <taxon>Viridiplantae</taxon>
        <taxon>Streptophyta</taxon>
        <taxon>Embryophyta</taxon>
        <taxon>Tracheophyta</taxon>
        <taxon>Spermatophyta</taxon>
        <taxon>Magnoliopsida</taxon>
        <taxon>Liliopsida</taxon>
        <taxon>Poales</taxon>
        <taxon>Poaceae</taxon>
        <taxon>PACMAD clade</taxon>
        <taxon>Arundinoideae</taxon>
        <taxon>Arundineae</taxon>
        <taxon>Arundo</taxon>
    </lineage>
</organism>